<dbReference type="EMBL" id="BQOL01000001">
    <property type="protein sequence ID" value="GKI17819.1"/>
    <property type="molecule type" value="Genomic_DNA"/>
</dbReference>
<comment type="caution">
    <text evidence="1">The sequence shown here is derived from an EMBL/GenBank/DDBJ whole genome shotgun (WGS) entry which is preliminary data.</text>
</comment>
<reference evidence="1" key="1">
    <citation type="submission" date="2022-01" db="EMBL/GenBank/DDBJ databases">
        <title>Novel bile acid biosynthetic pathways are enriched in the microbiome of centenarians.</title>
        <authorList>
            <person name="Sato Y."/>
            <person name="Atarashi K."/>
            <person name="Plichta R.D."/>
            <person name="Arai Y."/>
            <person name="Sasajima S."/>
            <person name="Kearney M.S."/>
            <person name="Suda W."/>
            <person name="Takeshita K."/>
            <person name="Sasaki T."/>
            <person name="Okamoto S."/>
            <person name="Skelly N.A."/>
            <person name="Okamura Y."/>
            <person name="Vlamakis H."/>
            <person name="Li Y."/>
            <person name="Tanoue T."/>
            <person name="Takei H."/>
            <person name="Nittono H."/>
            <person name="Narushima S."/>
            <person name="Irie J."/>
            <person name="Itoh H."/>
            <person name="Moriya K."/>
            <person name="Sugiura Y."/>
            <person name="Suematsu M."/>
            <person name="Moritoki N."/>
            <person name="Shibata S."/>
            <person name="Littman R.D."/>
            <person name="Fischbach A.M."/>
            <person name="Uwamino Y."/>
            <person name="Inoue T."/>
            <person name="Honda A."/>
            <person name="Hattori M."/>
            <person name="Murai T."/>
            <person name="Xavier J.R."/>
            <person name="Hirose N."/>
            <person name="Honda K."/>
        </authorList>
    </citation>
    <scope>NUCLEOTIDE SEQUENCE</scope>
    <source>
        <strain evidence="1">CE91-St16</strain>
    </source>
</reference>
<evidence type="ECO:0000313" key="1">
    <source>
        <dbReference type="EMBL" id="GKI17819.1"/>
    </source>
</evidence>
<proteinExistence type="predicted"/>
<dbReference type="AlphaFoldDB" id="A0AA37KQK3"/>
<sequence length="50" mass="5209">MRPAYVRRIYRPAETRGAGFGVRTAALKSTGYFTATASISTSAPIGSAAT</sequence>
<protein>
    <submittedName>
        <fullName evidence="1">Uncharacterized protein</fullName>
    </submittedName>
</protein>
<organism evidence="1 2">
    <name type="scientific">Alistipes finegoldii</name>
    <dbReference type="NCBI Taxonomy" id="214856"/>
    <lineage>
        <taxon>Bacteria</taxon>
        <taxon>Pseudomonadati</taxon>
        <taxon>Bacteroidota</taxon>
        <taxon>Bacteroidia</taxon>
        <taxon>Bacteroidales</taxon>
        <taxon>Rikenellaceae</taxon>
        <taxon>Alistipes</taxon>
    </lineage>
</organism>
<gene>
    <name evidence="1" type="ORF">CE91St16_07270</name>
</gene>
<dbReference type="Proteomes" id="UP001055105">
    <property type="component" value="Unassembled WGS sequence"/>
</dbReference>
<accession>A0AA37KQK3</accession>
<name>A0AA37KQK3_9BACT</name>
<evidence type="ECO:0000313" key="2">
    <source>
        <dbReference type="Proteomes" id="UP001055105"/>
    </source>
</evidence>